<evidence type="ECO:0000256" key="1">
    <source>
        <dbReference type="SAM" id="MobiDB-lite"/>
    </source>
</evidence>
<organism evidence="2 3">
    <name type="scientific">Lactobacillus helveticus CIRM-BIA 104</name>
    <dbReference type="NCBI Taxonomy" id="1226333"/>
    <lineage>
        <taxon>Bacteria</taxon>
        <taxon>Bacillati</taxon>
        <taxon>Bacillota</taxon>
        <taxon>Bacilli</taxon>
        <taxon>Lactobacillales</taxon>
        <taxon>Lactobacillaceae</taxon>
        <taxon>Lactobacillus</taxon>
    </lineage>
</organism>
<dbReference type="AlphaFoldDB" id="U6FBZ1"/>
<proteinExistence type="predicted"/>
<name>U6FBZ1_LACHE</name>
<protein>
    <submittedName>
        <fullName evidence="2">Hypothetical phage protein</fullName>
    </submittedName>
</protein>
<dbReference type="InterPro" id="IPR019650">
    <property type="entry name" value="DUF2513"/>
</dbReference>
<reference evidence="2" key="1">
    <citation type="submission" date="2013-09" db="EMBL/GenBank/DDBJ databases">
        <title>Draft Genome Sequence of five Lactobacillus helveticus strains CIRM-BIA 101T, 103, 104, 951 and 953 isolated from milk product.</title>
        <authorList>
            <person name="Valence F."/>
            <person name="Chuat V."/>
            <person name="Ma L."/>
            <person name="Creno S."/>
            <person name="Falentin H."/>
            <person name="Lortal S."/>
            <person name="Bizet C."/>
            <person name="Clermont D."/>
            <person name="Loux V."/>
            <person name="Bouchier C."/>
            <person name="Cousin S."/>
        </authorList>
    </citation>
    <scope>NUCLEOTIDE SEQUENCE [LARGE SCALE GENOMIC DNA]</scope>
    <source>
        <strain evidence="2">CIRM-BIA 104</strain>
    </source>
</reference>
<accession>U6FBZ1</accession>
<gene>
    <name evidence="2" type="ORF">LHCIRMBIA104_01989</name>
</gene>
<dbReference type="RefSeq" id="WP_023191603.1">
    <property type="nucleotide sequence ID" value="NZ_HG531015.1"/>
</dbReference>
<dbReference type="EMBL" id="CBUL010000047">
    <property type="protein sequence ID" value="CDI60086.1"/>
    <property type="molecule type" value="Genomic_DNA"/>
</dbReference>
<comment type="caution">
    <text evidence="2">The sequence shown here is derived from an EMBL/GenBank/DDBJ whole genome shotgun (WGS) entry which is preliminary data.</text>
</comment>
<dbReference type="HOGENOM" id="CLU_139712_2_0_9"/>
<dbReference type="Proteomes" id="UP000017247">
    <property type="component" value="Unassembled WGS sequence"/>
</dbReference>
<evidence type="ECO:0000313" key="3">
    <source>
        <dbReference type="Proteomes" id="UP000017247"/>
    </source>
</evidence>
<dbReference type="Pfam" id="PF10711">
    <property type="entry name" value="DUF2513"/>
    <property type="match status" value="1"/>
</dbReference>
<evidence type="ECO:0000313" key="2">
    <source>
        <dbReference type="EMBL" id="CDI60086.1"/>
    </source>
</evidence>
<feature type="region of interest" description="Disordered" evidence="1">
    <location>
        <begin position="1"/>
        <end position="26"/>
    </location>
</feature>
<sequence>MELSHELERDMMLSIEKSDKYDPSSEVLDDLRSKGYEDPQIAYTAQKLYEGHLIEKKPSIDPTGVCCSFATGNLTYEGHQILDNIRDDSVWSKAKEKVAEVVSSASISIIAGAAQSYIKSKLGL</sequence>